<evidence type="ECO:0000256" key="3">
    <source>
        <dbReference type="ARBA" id="ARBA00023125"/>
    </source>
</evidence>
<dbReference type="EMBL" id="AP019735">
    <property type="protein sequence ID" value="BBL03911.1"/>
    <property type="molecule type" value="Genomic_DNA"/>
</dbReference>
<keyword evidence="5" id="KW-0255">Endonuclease</keyword>
<keyword evidence="5" id="KW-0540">Nuclease</keyword>
<dbReference type="OrthoDB" id="9816225at2"/>
<keyword evidence="5" id="KW-0378">Hydrolase</keyword>
<dbReference type="RefSeq" id="WP_141412527.1">
    <property type="nucleotide sequence ID" value="NZ_AP019735.1"/>
</dbReference>
<dbReference type="AlphaFoldDB" id="A0A4Y1WS62"/>
<dbReference type="InterPro" id="IPR044946">
    <property type="entry name" value="Restrct_endonuc_typeI_TRD_sf"/>
</dbReference>
<dbReference type="PANTHER" id="PTHR30408:SF13">
    <property type="entry name" value="TYPE I RESTRICTION ENZYME HINDI SPECIFICITY SUBUNIT"/>
    <property type="match status" value="1"/>
</dbReference>
<name>A0A4Y1WS62_9BACT</name>
<comment type="similarity">
    <text evidence="1">Belongs to the type-I restriction system S methylase family.</text>
</comment>
<dbReference type="KEGG" id="acou:A5CBH24_12240"/>
<dbReference type="SUPFAM" id="SSF116734">
    <property type="entry name" value="DNA methylase specificity domain"/>
    <property type="match status" value="2"/>
</dbReference>
<dbReference type="InterPro" id="IPR000055">
    <property type="entry name" value="Restrct_endonuc_typeI_TRD"/>
</dbReference>
<proteinExistence type="inferred from homology"/>
<dbReference type="GeneID" id="78341944"/>
<dbReference type="Gene3D" id="3.90.220.20">
    <property type="entry name" value="DNA methylase specificity domains"/>
    <property type="match status" value="2"/>
</dbReference>
<dbReference type="Pfam" id="PF01420">
    <property type="entry name" value="Methylase_S"/>
    <property type="match status" value="1"/>
</dbReference>
<gene>
    <name evidence="5" type="ORF">A5CBH24_12240</name>
</gene>
<evidence type="ECO:0000256" key="1">
    <source>
        <dbReference type="ARBA" id="ARBA00010923"/>
    </source>
</evidence>
<keyword evidence="6" id="KW-1185">Reference proteome</keyword>
<organism evidence="5 6">
    <name type="scientific">Alistipes communis</name>
    <dbReference type="NCBI Taxonomy" id="2585118"/>
    <lineage>
        <taxon>Bacteria</taxon>
        <taxon>Pseudomonadati</taxon>
        <taxon>Bacteroidota</taxon>
        <taxon>Bacteroidia</taxon>
        <taxon>Bacteroidales</taxon>
        <taxon>Rikenellaceae</taxon>
        <taxon>Alistipes</taxon>
    </lineage>
</organism>
<dbReference type="InterPro" id="IPR052021">
    <property type="entry name" value="Type-I_RS_S_subunit"/>
</dbReference>
<evidence type="ECO:0000313" key="5">
    <source>
        <dbReference type="EMBL" id="BBL03911.1"/>
    </source>
</evidence>
<dbReference type="GO" id="GO:0004519">
    <property type="term" value="F:endonuclease activity"/>
    <property type="evidence" value="ECO:0007669"/>
    <property type="project" value="UniProtKB-KW"/>
</dbReference>
<dbReference type="CDD" id="cd17273">
    <property type="entry name" value="RMtype1_S_EcoJA69PI-TRD1-CR1_like"/>
    <property type="match status" value="1"/>
</dbReference>
<dbReference type="REBASE" id="313716">
    <property type="entry name" value="S.AspH24ORF12220P"/>
</dbReference>
<evidence type="ECO:0000256" key="2">
    <source>
        <dbReference type="ARBA" id="ARBA00022747"/>
    </source>
</evidence>
<accession>A0A4Y1WS62</accession>
<dbReference type="GO" id="GO:0009307">
    <property type="term" value="P:DNA restriction-modification system"/>
    <property type="evidence" value="ECO:0007669"/>
    <property type="project" value="UniProtKB-KW"/>
</dbReference>
<feature type="domain" description="Type I restriction modification DNA specificity" evidence="4">
    <location>
        <begin position="2"/>
        <end position="178"/>
    </location>
</feature>
<protein>
    <submittedName>
        <fullName evidence="5">Type I restriction endonuclease MjaXP subunit S</fullName>
    </submittedName>
</protein>
<dbReference type="Proteomes" id="UP000318946">
    <property type="component" value="Chromosome"/>
</dbReference>
<sequence>MWAKYKLSELGAIVGGATPSTSVEKYYGGEIAWVTPKDLSSFSGRYIECGERNITEEGLNSCSAQLLPAGSVLFSSRAPIGYVAIAKNPIATNQGFKSLVPDTKKVDSLFMYYLLKYNKNRIEAMGSGTTFKEVSGATMKNIEVNLPPLAEQKRIAAILGALDDKIELNRRINANLEEQAQALFKSWFVDFEAQNSNPGFFNDIIQTTLSGDWGQETPKGNYTSEVYCIRGADIPDIKCGDKGKLPTRFILEKNLENKKLSENDLVVEISGGSPTQSTGRICLITRALLDKLGKDVICTNFCRALKPIPDYSFFIYLYWQYLYNNNIMFSYENGTTGIKNLNITDLINKEPIIIPKKKKILEFNNVLQSIFDMIYKNGRENEHLSALRDTLLPKLMAGNFSRKCCN</sequence>
<keyword evidence="2" id="KW-0680">Restriction system</keyword>
<reference evidence="6" key="1">
    <citation type="submission" date="2019-06" db="EMBL/GenBank/DDBJ databases">
        <title>Alistipes onderdonkii subsp. vulgaris subsp. nov., Alistipes dispar sp. nov. and Alistipes communis sp. nov., isolated from human faeces, and creation of Alistipes onderdonkii subsp. onderdonkii subsp. nov.</title>
        <authorList>
            <person name="Sakamoto M."/>
            <person name="Ikeyama N."/>
            <person name="Ogata Y."/>
            <person name="Suda W."/>
            <person name="Iino T."/>
            <person name="Hattori M."/>
            <person name="Ohkuma M."/>
        </authorList>
    </citation>
    <scope>NUCLEOTIDE SEQUENCE [LARGE SCALE GENOMIC DNA]</scope>
    <source>
        <strain evidence="6">5CBH24</strain>
    </source>
</reference>
<dbReference type="PANTHER" id="PTHR30408">
    <property type="entry name" value="TYPE-1 RESTRICTION ENZYME ECOKI SPECIFICITY PROTEIN"/>
    <property type="match status" value="1"/>
</dbReference>
<evidence type="ECO:0000313" key="6">
    <source>
        <dbReference type="Proteomes" id="UP000318946"/>
    </source>
</evidence>
<evidence type="ECO:0000259" key="4">
    <source>
        <dbReference type="Pfam" id="PF01420"/>
    </source>
</evidence>
<keyword evidence="3" id="KW-0238">DNA-binding</keyword>
<dbReference type="GO" id="GO:0003677">
    <property type="term" value="F:DNA binding"/>
    <property type="evidence" value="ECO:0007669"/>
    <property type="project" value="UniProtKB-KW"/>
</dbReference>